<dbReference type="InterPro" id="IPR007492">
    <property type="entry name" value="LytTR_DNA-bd_dom"/>
</dbReference>
<dbReference type="SMART" id="SM00850">
    <property type="entry name" value="LytTR"/>
    <property type="match status" value="1"/>
</dbReference>
<keyword evidence="1" id="KW-0472">Membrane</keyword>
<feature type="transmembrane region" description="Helical" evidence="1">
    <location>
        <begin position="80"/>
        <end position="103"/>
    </location>
</feature>
<accession>A0A8J7IX47</accession>
<gene>
    <name evidence="3" type="ORF">H1D41_09785</name>
</gene>
<evidence type="ECO:0000259" key="2">
    <source>
        <dbReference type="PROSITE" id="PS50930"/>
    </source>
</evidence>
<dbReference type="PROSITE" id="PS50930">
    <property type="entry name" value="HTH_LYTTR"/>
    <property type="match status" value="1"/>
</dbReference>
<evidence type="ECO:0000313" key="4">
    <source>
        <dbReference type="Proteomes" id="UP000640583"/>
    </source>
</evidence>
<evidence type="ECO:0000256" key="1">
    <source>
        <dbReference type="SAM" id="Phobius"/>
    </source>
</evidence>
<dbReference type="Gene3D" id="2.40.50.1020">
    <property type="entry name" value="LytTr DNA-binding domain"/>
    <property type="match status" value="1"/>
</dbReference>
<feature type="transmembrane region" description="Helical" evidence="1">
    <location>
        <begin position="12"/>
        <end position="32"/>
    </location>
</feature>
<feature type="transmembrane region" description="Helical" evidence="1">
    <location>
        <begin position="44"/>
        <end position="68"/>
    </location>
</feature>
<sequence>MTNRIQLPEVNWGAKAIVILSAIAVLIATGPFGTYQILDFVPRLLYWAGAVMGVGLIMNLMALFSLHLKIVQRSSWFMRVVAWVLIGAVPGSFLMLALGVFFLDHEGMFSYPFHRMYFKICVISTMICIVDLRSMAFWTGDKENATPVDDMPSQAVDKNELRQFLNQLRHEVGDDVISISTQDHYLDVTTAQGNDLIHGKLSAAAEQLASLPGVRLHRSHWAAVGHIQRLKRKESGHIVCLSDGRELPVSRSQLPAVRAALGLS</sequence>
<dbReference type="AlphaFoldDB" id="A0A8J7IX47"/>
<keyword evidence="1" id="KW-0812">Transmembrane</keyword>
<feature type="domain" description="HTH LytTR-type" evidence="2">
    <location>
        <begin position="174"/>
        <end position="263"/>
    </location>
</feature>
<protein>
    <submittedName>
        <fullName evidence="3">LytTR family transcriptional regulator DNA-binding domain-containing protein</fullName>
    </submittedName>
</protein>
<keyword evidence="4" id="KW-1185">Reference proteome</keyword>
<keyword evidence="1" id="KW-1133">Transmembrane helix</keyword>
<keyword evidence="3" id="KW-0238">DNA-binding</keyword>
<dbReference type="RefSeq" id="WP_228848731.1">
    <property type="nucleotide sequence ID" value="NZ_JADCKQ010000006.1"/>
</dbReference>
<dbReference type="Pfam" id="PF04397">
    <property type="entry name" value="LytTR"/>
    <property type="match status" value="1"/>
</dbReference>
<proteinExistence type="predicted"/>
<dbReference type="EMBL" id="JADCKQ010000006">
    <property type="protein sequence ID" value="MBI1493924.1"/>
    <property type="molecule type" value="Genomic_DNA"/>
</dbReference>
<name>A0A8J7IX47_9RHOB</name>
<reference evidence="3" key="1">
    <citation type="submission" date="2020-10" db="EMBL/GenBank/DDBJ databases">
        <title>Paenihalocynthiibacter styelae gen. nov., sp. nov., isolated from stalked sea squirt Styela clava.</title>
        <authorList>
            <person name="Kim Y.-O."/>
            <person name="Yoon J.-H."/>
        </authorList>
    </citation>
    <scope>NUCLEOTIDE SEQUENCE</scope>
    <source>
        <strain evidence="3">MYP1-1</strain>
    </source>
</reference>
<evidence type="ECO:0000313" key="3">
    <source>
        <dbReference type="EMBL" id="MBI1493924.1"/>
    </source>
</evidence>
<dbReference type="Proteomes" id="UP000640583">
    <property type="component" value="Unassembled WGS sequence"/>
</dbReference>
<dbReference type="GO" id="GO:0003677">
    <property type="term" value="F:DNA binding"/>
    <property type="evidence" value="ECO:0007669"/>
    <property type="project" value="UniProtKB-KW"/>
</dbReference>
<organism evidence="3 4">
    <name type="scientific">Halocynthiibacter styelae</name>
    <dbReference type="NCBI Taxonomy" id="2761955"/>
    <lineage>
        <taxon>Bacteria</taxon>
        <taxon>Pseudomonadati</taxon>
        <taxon>Pseudomonadota</taxon>
        <taxon>Alphaproteobacteria</taxon>
        <taxon>Rhodobacterales</taxon>
        <taxon>Paracoccaceae</taxon>
        <taxon>Halocynthiibacter</taxon>
    </lineage>
</organism>
<comment type="caution">
    <text evidence="3">The sequence shown here is derived from an EMBL/GenBank/DDBJ whole genome shotgun (WGS) entry which is preliminary data.</text>
</comment>